<accession>A0A5S4ZNS8</accession>
<reference evidence="2 3" key="1">
    <citation type="submission" date="2019-07" db="EMBL/GenBank/DDBJ databases">
        <title>Genomic Encyclopedia of Type Strains, Phase I: the one thousand microbial genomes (KMG-I) project.</title>
        <authorList>
            <person name="Kyrpides N."/>
        </authorList>
    </citation>
    <scope>NUCLEOTIDE SEQUENCE [LARGE SCALE GENOMIC DNA]</scope>
    <source>
        <strain evidence="2 3">DSM 6562</strain>
    </source>
</reference>
<dbReference type="EMBL" id="VNHM01000015">
    <property type="protein sequence ID" value="TYO94473.1"/>
    <property type="molecule type" value="Genomic_DNA"/>
</dbReference>
<sequence>MKEQLEKRLGELKAEFESGQKTLAELEARAENIRTVLHRISGAIQVLEEELAKAGHGQNEDGN</sequence>
<evidence type="ECO:0000256" key="1">
    <source>
        <dbReference type="SAM" id="Coils"/>
    </source>
</evidence>
<keyword evidence="1" id="KW-0175">Coiled coil</keyword>
<gene>
    <name evidence="2" type="ORF">LX24_02460</name>
</gene>
<evidence type="ECO:0000313" key="2">
    <source>
        <dbReference type="EMBL" id="TYO94473.1"/>
    </source>
</evidence>
<feature type="coiled-coil region" evidence="1">
    <location>
        <begin position="2"/>
        <end position="29"/>
    </location>
</feature>
<dbReference type="AlphaFoldDB" id="A0A5S4ZNS8"/>
<evidence type="ECO:0000313" key="3">
    <source>
        <dbReference type="Proteomes" id="UP000323166"/>
    </source>
</evidence>
<name>A0A5S4ZNS8_9FIRM</name>
<organism evidence="2 3">
    <name type="scientific">Desulfallas thermosapovorans DSM 6562</name>
    <dbReference type="NCBI Taxonomy" id="1121431"/>
    <lineage>
        <taxon>Bacteria</taxon>
        <taxon>Bacillati</taxon>
        <taxon>Bacillota</taxon>
        <taxon>Clostridia</taxon>
        <taxon>Eubacteriales</taxon>
        <taxon>Desulfallaceae</taxon>
        <taxon>Desulfallas</taxon>
    </lineage>
</organism>
<proteinExistence type="predicted"/>
<dbReference type="Proteomes" id="UP000323166">
    <property type="component" value="Unassembled WGS sequence"/>
</dbReference>
<keyword evidence="3" id="KW-1185">Reference proteome</keyword>
<protein>
    <submittedName>
        <fullName evidence="2">Uncharacterized protein</fullName>
    </submittedName>
</protein>
<comment type="caution">
    <text evidence="2">The sequence shown here is derived from an EMBL/GenBank/DDBJ whole genome shotgun (WGS) entry which is preliminary data.</text>
</comment>